<dbReference type="SFLD" id="SFLDS00003">
    <property type="entry name" value="Haloacid_Dehalogenase"/>
    <property type="match status" value="1"/>
</dbReference>
<keyword evidence="1" id="KW-0378">Hydrolase</keyword>
<dbReference type="Gene3D" id="3.30.1240.10">
    <property type="match status" value="1"/>
</dbReference>
<organism evidence="1 2">
    <name type="scientific">Cyanobacterium aponinum 0216</name>
    <dbReference type="NCBI Taxonomy" id="2676140"/>
    <lineage>
        <taxon>Bacteria</taxon>
        <taxon>Bacillati</taxon>
        <taxon>Cyanobacteriota</taxon>
        <taxon>Cyanophyceae</taxon>
        <taxon>Oscillatoriophycideae</taxon>
        <taxon>Chroococcales</taxon>
        <taxon>Geminocystaceae</taxon>
        <taxon>Cyanobacterium</taxon>
    </lineage>
</organism>
<gene>
    <name evidence="1" type="ORF">GGC33_14395</name>
</gene>
<dbReference type="Pfam" id="PF08282">
    <property type="entry name" value="Hydrolase_3"/>
    <property type="match status" value="1"/>
</dbReference>
<dbReference type="GO" id="GO:0016791">
    <property type="term" value="F:phosphatase activity"/>
    <property type="evidence" value="ECO:0007669"/>
    <property type="project" value="TreeGrafter"/>
</dbReference>
<dbReference type="SUPFAM" id="SSF56784">
    <property type="entry name" value="HAD-like"/>
    <property type="match status" value="1"/>
</dbReference>
<evidence type="ECO:0000313" key="1">
    <source>
        <dbReference type="EMBL" id="MTF40108.1"/>
    </source>
</evidence>
<evidence type="ECO:0000313" key="2">
    <source>
        <dbReference type="Proteomes" id="UP000437131"/>
    </source>
</evidence>
<accession>A0A844GYU0</accession>
<dbReference type="GO" id="GO:0000287">
    <property type="term" value="F:magnesium ion binding"/>
    <property type="evidence" value="ECO:0007669"/>
    <property type="project" value="TreeGrafter"/>
</dbReference>
<dbReference type="PANTHER" id="PTHR10000:SF8">
    <property type="entry name" value="HAD SUPERFAMILY HYDROLASE-LIKE, TYPE 3"/>
    <property type="match status" value="1"/>
</dbReference>
<proteinExistence type="predicted"/>
<dbReference type="RefSeq" id="WP_099435332.1">
    <property type="nucleotide sequence ID" value="NZ_WMIA01000021.1"/>
</dbReference>
<reference evidence="1 2" key="1">
    <citation type="submission" date="2019-11" db="EMBL/GenBank/DDBJ databases">
        <title>Isolation of a new High Light Tolerant Cyanobacteria.</title>
        <authorList>
            <person name="Dobson Z."/>
            <person name="Vaughn N."/>
            <person name="Vaughn M."/>
            <person name="Fromme P."/>
            <person name="Mazor Y."/>
        </authorList>
    </citation>
    <scope>NUCLEOTIDE SEQUENCE [LARGE SCALE GENOMIC DNA]</scope>
    <source>
        <strain evidence="1 2">0216</strain>
    </source>
</reference>
<dbReference type="CDD" id="cd07516">
    <property type="entry name" value="HAD_Pase"/>
    <property type="match status" value="1"/>
</dbReference>
<sequence length="272" mass="30580">MTDIKLLILDIDGTISGKSNQVTEKVKNAIKEAQGKGIKVGLATGRMFCSALRFHQEINADLPIIAYNGAWMQRVDNQEILLHQPVNKNIAQELMQYFREKQIDNELEIHLYYDDQLYVENFSEKTDFYVTRSGINFNVVEKLETLLNNHPTKVLAQSPDADFIGNLLQDLQIRYSTDELYLTQSNPIYLEATQANVNKGSTVKYLVEKILGYNPQEVMAIGDNYNDYTMLDYVGLGIAMGDAPPEIRAIATGVTQDVENDGVADAIASYIL</sequence>
<dbReference type="InterPro" id="IPR000150">
    <property type="entry name" value="Cof"/>
</dbReference>
<dbReference type="AlphaFoldDB" id="A0A844GYU0"/>
<dbReference type="PROSITE" id="PS01229">
    <property type="entry name" value="COF_2"/>
    <property type="match status" value="1"/>
</dbReference>
<dbReference type="EMBL" id="WMIA01000021">
    <property type="protein sequence ID" value="MTF40108.1"/>
    <property type="molecule type" value="Genomic_DNA"/>
</dbReference>
<dbReference type="InterPro" id="IPR036412">
    <property type="entry name" value="HAD-like_sf"/>
</dbReference>
<protein>
    <submittedName>
        <fullName evidence="1">Cof-type HAD-IIB family hydrolase</fullName>
    </submittedName>
</protein>
<dbReference type="NCBIfam" id="TIGR01484">
    <property type="entry name" value="HAD-SF-IIB"/>
    <property type="match status" value="1"/>
</dbReference>
<dbReference type="PANTHER" id="PTHR10000">
    <property type="entry name" value="PHOSPHOSERINE PHOSPHATASE"/>
    <property type="match status" value="1"/>
</dbReference>
<dbReference type="InterPro" id="IPR006379">
    <property type="entry name" value="HAD-SF_hydro_IIB"/>
</dbReference>
<dbReference type="GO" id="GO:0005829">
    <property type="term" value="C:cytosol"/>
    <property type="evidence" value="ECO:0007669"/>
    <property type="project" value="TreeGrafter"/>
</dbReference>
<dbReference type="Gene3D" id="3.40.50.1000">
    <property type="entry name" value="HAD superfamily/HAD-like"/>
    <property type="match status" value="1"/>
</dbReference>
<dbReference type="InterPro" id="IPR023214">
    <property type="entry name" value="HAD_sf"/>
</dbReference>
<dbReference type="Proteomes" id="UP000437131">
    <property type="component" value="Unassembled WGS sequence"/>
</dbReference>
<dbReference type="SFLD" id="SFLDG01140">
    <property type="entry name" value="C2.B:_Phosphomannomutase_and_P"/>
    <property type="match status" value="1"/>
</dbReference>
<name>A0A844GYU0_9CHRO</name>
<comment type="caution">
    <text evidence="1">The sequence shown here is derived from an EMBL/GenBank/DDBJ whole genome shotgun (WGS) entry which is preliminary data.</text>
</comment>
<dbReference type="NCBIfam" id="TIGR00099">
    <property type="entry name" value="Cof-subfamily"/>
    <property type="match status" value="1"/>
</dbReference>